<dbReference type="STRING" id="1798228.SAMN05216574_106198"/>
<dbReference type="Pfam" id="PF00582">
    <property type="entry name" value="Usp"/>
    <property type="match status" value="2"/>
</dbReference>
<dbReference type="Gene3D" id="3.40.50.620">
    <property type="entry name" value="HUPs"/>
    <property type="match status" value="2"/>
</dbReference>
<dbReference type="SUPFAM" id="SSF52402">
    <property type="entry name" value="Adenine nucleotide alpha hydrolases-like"/>
    <property type="match status" value="2"/>
</dbReference>
<proteinExistence type="inferred from homology"/>
<protein>
    <submittedName>
        <fullName evidence="3">Nucleotide-binding universal stress protein, UspA family</fullName>
    </submittedName>
</protein>
<dbReference type="InterPro" id="IPR006015">
    <property type="entry name" value="Universal_stress_UspA"/>
</dbReference>
<keyword evidence="4" id="KW-1185">Reference proteome</keyword>
<dbReference type="OrthoDB" id="3174546at2"/>
<evidence type="ECO:0000313" key="4">
    <source>
        <dbReference type="Proteomes" id="UP000198589"/>
    </source>
</evidence>
<sequence>MQKASETDPRVDAGPALERRVVVGVDGSHGGRLALAWALSAAAARGADLEVVSAFPVGVFWLDPYLVDDRRIEDVRRDTEARVRALVAEVRDDPAVSAVPGTAEVRVWVVASPGPAAPALVHRADGAELLVVGSRGRGGLRSTLLGSVALHCAVHAGCPVAVVHPASGSAPAGAAARRVVVGLDDSLHAREALLAAVDEAARRGARVEAVLAYETPNYWSDMYAVMTSPPGRTRDQALERAETVVAEVLGGDAGTVDVVVADGPPGEVLVGSAAGAELLVVGSRSRSILQGVVLGSVALHCVVHAPCPVLVVRPAPEPDQVRPEAAADPAAHG</sequence>
<dbReference type="AlphaFoldDB" id="A0A1I2E119"/>
<evidence type="ECO:0000256" key="1">
    <source>
        <dbReference type="ARBA" id="ARBA00008791"/>
    </source>
</evidence>
<dbReference type="CDD" id="cd23659">
    <property type="entry name" value="USP_At3g01520-like"/>
    <property type="match status" value="1"/>
</dbReference>
<dbReference type="EMBL" id="FOND01000006">
    <property type="protein sequence ID" value="SFE86293.1"/>
    <property type="molecule type" value="Genomic_DNA"/>
</dbReference>
<organism evidence="3 4">
    <name type="scientific">Blastococcus tunisiensis</name>
    <dbReference type="NCBI Taxonomy" id="1798228"/>
    <lineage>
        <taxon>Bacteria</taxon>
        <taxon>Bacillati</taxon>
        <taxon>Actinomycetota</taxon>
        <taxon>Actinomycetes</taxon>
        <taxon>Geodermatophilales</taxon>
        <taxon>Geodermatophilaceae</taxon>
        <taxon>Blastococcus</taxon>
    </lineage>
</organism>
<dbReference type="Proteomes" id="UP000198589">
    <property type="component" value="Unassembled WGS sequence"/>
</dbReference>
<feature type="domain" description="UspA" evidence="2">
    <location>
        <begin position="19"/>
        <end position="164"/>
    </location>
</feature>
<dbReference type="RefSeq" id="WP_139228829.1">
    <property type="nucleotide sequence ID" value="NZ_FOND01000006.1"/>
</dbReference>
<reference evidence="4" key="1">
    <citation type="submission" date="2016-10" db="EMBL/GenBank/DDBJ databases">
        <authorList>
            <person name="Varghese N."/>
            <person name="Submissions S."/>
        </authorList>
    </citation>
    <scope>NUCLEOTIDE SEQUENCE [LARGE SCALE GENOMIC DNA]</scope>
    <source>
        <strain evidence="4">DSM 46838</strain>
    </source>
</reference>
<accession>A0A1I2E119</accession>
<dbReference type="PANTHER" id="PTHR31964:SF113">
    <property type="entry name" value="USPA DOMAIN-CONTAINING PROTEIN"/>
    <property type="match status" value="1"/>
</dbReference>
<dbReference type="InterPro" id="IPR006016">
    <property type="entry name" value="UspA"/>
</dbReference>
<gene>
    <name evidence="3" type="ORF">SAMN05216574_106198</name>
</gene>
<comment type="similarity">
    <text evidence="1">Belongs to the universal stress protein A family.</text>
</comment>
<name>A0A1I2E119_9ACTN</name>
<dbReference type="InterPro" id="IPR014729">
    <property type="entry name" value="Rossmann-like_a/b/a_fold"/>
</dbReference>
<evidence type="ECO:0000313" key="3">
    <source>
        <dbReference type="EMBL" id="SFE86293.1"/>
    </source>
</evidence>
<dbReference type="PRINTS" id="PR01438">
    <property type="entry name" value="UNVRSLSTRESS"/>
</dbReference>
<feature type="domain" description="UspA" evidence="2">
    <location>
        <begin position="177"/>
        <end position="313"/>
    </location>
</feature>
<evidence type="ECO:0000259" key="2">
    <source>
        <dbReference type="Pfam" id="PF00582"/>
    </source>
</evidence>
<dbReference type="PANTHER" id="PTHR31964">
    <property type="entry name" value="ADENINE NUCLEOTIDE ALPHA HYDROLASES-LIKE SUPERFAMILY PROTEIN"/>
    <property type="match status" value="1"/>
</dbReference>